<protein>
    <submittedName>
        <fullName evidence="1">Uncharacterized protein</fullName>
    </submittedName>
</protein>
<dbReference type="AlphaFoldDB" id="A0A2Z7AN10"/>
<evidence type="ECO:0000313" key="1">
    <source>
        <dbReference type="EMBL" id="KZV22836.1"/>
    </source>
</evidence>
<sequence length="96" mass="11886">MKFLFLGFWQNMRGKSPKESKKSWKNKKESTVSRLTLSVEHFLLDRIEIDFFRCLCFHRCRHFLHLRQFRLAPPRKSTREKRIQYQDAQNYHLIQE</sequence>
<evidence type="ECO:0000313" key="2">
    <source>
        <dbReference type="Proteomes" id="UP000250235"/>
    </source>
</evidence>
<gene>
    <name evidence="1" type="ORF">F511_41543</name>
</gene>
<proteinExistence type="predicted"/>
<reference evidence="1 2" key="1">
    <citation type="journal article" date="2015" name="Proc. Natl. Acad. Sci. U.S.A.">
        <title>The resurrection genome of Boea hygrometrica: A blueprint for survival of dehydration.</title>
        <authorList>
            <person name="Xiao L."/>
            <person name="Yang G."/>
            <person name="Zhang L."/>
            <person name="Yang X."/>
            <person name="Zhao S."/>
            <person name="Ji Z."/>
            <person name="Zhou Q."/>
            <person name="Hu M."/>
            <person name="Wang Y."/>
            <person name="Chen M."/>
            <person name="Xu Y."/>
            <person name="Jin H."/>
            <person name="Xiao X."/>
            <person name="Hu G."/>
            <person name="Bao F."/>
            <person name="Hu Y."/>
            <person name="Wan P."/>
            <person name="Li L."/>
            <person name="Deng X."/>
            <person name="Kuang T."/>
            <person name="Xiang C."/>
            <person name="Zhu J.K."/>
            <person name="Oliver M.J."/>
            <person name="He Y."/>
        </authorList>
    </citation>
    <scope>NUCLEOTIDE SEQUENCE [LARGE SCALE GENOMIC DNA]</scope>
    <source>
        <strain evidence="2">cv. XS01</strain>
    </source>
</reference>
<dbReference type="Proteomes" id="UP000250235">
    <property type="component" value="Unassembled WGS sequence"/>
</dbReference>
<keyword evidence="2" id="KW-1185">Reference proteome</keyword>
<accession>A0A2Z7AN10</accession>
<name>A0A2Z7AN10_9LAMI</name>
<organism evidence="1 2">
    <name type="scientific">Dorcoceras hygrometricum</name>
    <dbReference type="NCBI Taxonomy" id="472368"/>
    <lineage>
        <taxon>Eukaryota</taxon>
        <taxon>Viridiplantae</taxon>
        <taxon>Streptophyta</taxon>
        <taxon>Embryophyta</taxon>
        <taxon>Tracheophyta</taxon>
        <taxon>Spermatophyta</taxon>
        <taxon>Magnoliopsida</taxon>
        <taxon>eudicotyledons</taxon>
        <taxon>Gunneridae</taxon>
        <taxon>Pentapetalae</taxon>
        <taxon>asterids</taxon>
        <taxon>lamiids</taxon>
        <taxon>Lamiales</taxon>
        <taxon>Gesneriaceae</taxon>
        <taxon>Didymocarpoideae</taxon>
        <taxon>Trichosporeae</taxon>
        <taxon>Loxocarpinae</taxon>
        <taxon>Dorcoceras</taxon>
    </lineage>
</organism>
<dbReference type="EMBL" id="KV014056">
    <property type="protein sequence ID" value="KZV22836.1"/>
    <property type="molecule type" value="Genomic_DNA"/>
</dbReference>